<sequence>MDHDEPTPETRSDADRTDHAPEVEVEDDVEGHRRRIFRS</sequence>
<keyword evidence="3" id="KW-1185">Reference proteome</keyword>
<evidence type="ECO:0000313" key="3">
    <source>
        <dbReference type="Proteomes" id="UP001501612"/>
    </source>
</evidence>
<dbReference type="EMBL" id="BAAAMY010000001">
    <property type="protein sequence ID" value="GAA1907973.1"/>
    <property type="molecule type" value="Genomic_DNA"/>
</dbReference>
<gene>
    <name evidence="2" type="ORF">GCM10009737_06080</name>
</gene>
<comment type="caution">
    <text evidence="2">The sequence shown here is derived from an EMBL/GenBank/DDBJ whole genome shotgun (WGS) entry which is preliminary data.</text>
</comment>
<protein>
    <submittedName>
        <fullName evidence="2">Uncharacterized protein</fullName>
    </submittedName>
</protein>
<evidence type="ECO:0000256" key="1">
    <source>
        <dbReference type="SAM" id="MobiDB-lite"/>
    </source>
</evidence>
<feature type="region of interest" description="Disordered" evidence="1">
    <location>
        <begin position="1"/>
        <end position="39"/>
    </location>
</feature>
<organism evidence="2 3">
    <name type="scientific">Nocardioides lentus</name>
    <dbReference type="NCBI Taxonomy" id="338077"/>
    <lineage>
        <taxon>Bacteria</taxon>
        <taxon>Bacillati</taxon>
        <taxon>Actinomycetota</taxon>
        <taxon>Actinomycetes</taxon>
        <taxon>Propionibacteriales</taxon>
        <taxon>Nocardioidaceae</taxon>
        <taxon>Nocardioides</taxon>
    </lineage>
</organism>
<name>A0ABN2NZB7_9ACTN</name>
<evidence type="ECO:0000313" key="2">
    <source>
        <dbReference type="EMBL" id="GAA1907973.1"/>
    </source>
</evidence>
<proteinExistence type="predicted"/>
<dbReference type="Proteomes" id="UP001501612">
    <property type="component" value="Unassembled WGS sequence"/>
</dbReference>
<feature type="compositionally biased region" description="Basic and acidic residues" evidence="1">
    <location>
        <begin position="1"/>
        <end position="22"/>
    </location>
</feature>
<reference evidence="2 3" key="1">
    <citation type="journal article" date="2019" name="Int. J. Syst. Evol. Microbiol.">
        <title>The Global Catalogue of Microorganisms (GCM) 10K type strain sequencing project: providing services to taxonomists for standard genome sequencing and annotation.</title>
        <authorList>
            <consortium name="The Broad Institute Genomics Platform"/>
            <consortium name="The Broad Institute Genome Sequencing Center for Infectious Disease"/>
            <person name="Wu L."/>
            <person name="Ma J."/>
        </authorList>
    </citation>
    <scope>NUCLEOTIDE SEQUENCE [LARGE SCALE GENOMIC DNA]</scope>
    <source>
        <strain evidence="2 3">JCM 14046</strain>
    </source>
</reference>
<accession>A0ABN2NZB7</accession>